<comment type="similarity">
    <text evidence="1 2">Belongs to the outer membrane factor (OMF) (TC 1.B.17) family.</text>
</comment>
<comment type="caution">
    <text evidence="4">The sequence shown here is derived from an EMBL/GenBank/DDBJ whole genome shotgun (WGS) entry which is preliminary data.</text>
</comment>
<organism evidence="4 5">
    <name type="scientific">Undibacterium terreum</name>
    <dbReference type="NCBI Taxonomy" id="1224302"/>
    <lineage>
        <taxon>Bacteria</taxon>
        <taxon>Pseudomonadati</taxon>
        <taxon>Pseudomonadota</taxon>
        <taxon>Betaproteobacteria</taxon>
        <taxon>Burkholderiales</taxon>
        <taxon>Oxalobacteraceae</taxon>
        <taxon>Undibacterium</taxon>
    </lineage>
</organism>
<dbReference type="SUPFAM" id="SSF56954">
    <property type="entry name" value="Outer membrane efflux proteins (OEP)"/>
    <property type="match status" value="1"/>
</dbReference>
<evidence type="ECO:0008006" key="6">
    <source>
        <dbReference type="Google" id="ProtNLM"/>
    </source>
</evidence>
<dbReference type="GO" id="GO:0005886">
    <property type="term" value="C:plasma membrane"/>
    <property type="evidence" value="ECO:0007669"/>
    <property type="project" value="UniProtKB-SubCell"/>
</dbReference>
<feature type="coiled-coil region" evidence="3">
    <location>
        <begin position="345"/>
        <end position="372"/>
    </location>
</feature>
<evidence type="ECO:0000256" key="2">
    <source>
        <dbReference type="RuleBase" id="RU362097"/>
    </source>
</evidence>
<proteinExistence type="inferred from homology"/>
<keyword evidence="2" id="KW-0812">Transmembrane</keyword>
<keyword evidence="2" id="KW-0472">Membrane</keyword>
<dbReference type="Proteomes" id="UP000637423">
    <property type="component" value="Unassembled WGS sequence"/>
</dbReference>
<dbReference type="EMBL" id="BMED01000002">
    <property type="protein sequence ID" value="GGC76029.1"/>
    <property type="molecule type" value="Genomic_DNA"/>
</dbReference>
<dbReference type="Pfam" id="PF02321">
    <property type="entry name" value="OEP"/>
    <property type="match status" value="2"/>
</dbReference>
<dbReference type="Gene3D" id="1.20.1600.10">
    <property type="entry name" value="Outer membrane efflux proteins (OEP)"/>
    <property type="match status" value="1"/>
</dbReference>
<dbReference type="InterPro" id="IPR010131">
    <property type="entry name" value="MdtP/NodT-like"/>
</dbReference>
<dbReference type="InterPro" id="IPR003423">
    <property type="entry name" value="OMP_efflux"/>
</dbReference>
<keyword evidence="5" id="KW-1185">Reference proteome</keyword>
<dbReference type="Gene3D" id="2.20.200.10">
    <property type="entry name" value="Outer membrane efflux proteins (OEP)"/>
    <property type="match status" value="1"/>
</dbReference>
<keyword evidence="2" id="KW-0564">Palmitate</keyword>
<dbReference type="GO" id="GO:0015562">
    <property type="term" value="F:efflux transmembrane transporter activity"/>
    <property type="evidence" value="ECO:0007669"/>
    <property type="project" value="InterPro"/>
</dbReference>
<dbReference type="PANTHER" id="PTHR30203">
    <property type="entry name" value="OUTER MEMBRANE CATION EFFLUX PROTEIN"/>
    <property type="match status" value="1"/>
</dbReference>
<dbReference type="NCBIfam" id="TIGR01845">
    <property type="entry name" value="outer_NodT"/>
    <property type="match status" value="1"/>
</dbReference>
<evidence type="ECO:0000313" key="5">
    <source>
        <dbReference type="Proteomes" id="UP000637423"/>
    </source>
</evidence>
<keyword evidence="2" id="KW-0449">Lipoprotein</keyword>
<evidence type="ECO:0000256" key="1">
    <source>
        <dbReference type="ARBA" id="ARBA00007613"/>
    </source>
</evidence>
<comment type="subcellular location">
    <subcellularLocation>
        <location evidence="2">Cell membrane</location>
        <topology evidence="2">Lipid-anchor</topology>
    </subcellularLocation>
</comment>
<keyword evidence="2" id="KW-1134">Transmembrane beta strand</keyword>
<protein>
    <recommendedName>
        <fullName evidence="6">Efflux transporter, outer membrane factor (OMF) lipoprotein, NodT family</fullName>
    </recommendedName>
</protein>
<reference evidence="4" key="1">
    <citation type="journal article" date="2014" name="Int. J. Syst. Evol. Microbiol.">
        <title>Complete genome sequence of Corynebacterium casei LMG S-19264T (=DSM 44701T), isolated from a smear-ripened cheese.</title>
        <authorList>
            <consortium name="US DOE Joint Genome Institute (JGI-PGF)"/>
            <person name="Walter F."/>
            <person name="Albersmeier A."/>
            <person name="Kalinowski J."/>
            <person name="Ruckert C."/>
        </authorList>
    </citation>
    <scope>NUCLEOTIDE SEQUENCE</scope>
    <source>
        <strain evidence="4">CGMCC 1.10998</strain>
    </source>
</reference>
<keyword evidence="3" id="KW-0175">Coiled coil</keyword>
<accession>A0A916XJ73</accession>
<reference evidence="4" key="2">
    <citation type="submission" date="2020-09" db="EMBL/GenBank/DDBJ databases">
        <authorList>
            <person name="Sun Q."/>
            <person name="Zhou Y."/>
        </authorList>
    </citation>
    <scope>NUCLEOTIDE SEQUENCE</scope>
    <source>
        <strain evidence="4">CGMCC 1.10998</strain>
    </source>
</reference>
<sequence length="428" mass="45963">MDLAVPEQWSKATGESRLDQQWWNNFGDPVLAQLIDQGLRNNKDLRIAAARVAEARALRDFEAGEELPSLGFGAGGERARALNPFGKPYSANNAQAQFQAAYEVDVWGRLSALTKASEASLAASKANQDAVALSVAANIAATYINLRTLDARLIVARQTLVSRTSALKLAQSRRDNGDTSFLELSQSKSEYHATAQVIPQLETAIHQAEHRLAILLGQAPGPIARGKALDEIAYPELPGTGLPSELLKRRPDIAAAEDAVVASNERLSAAKAQLLPSVKLSASLGRVTSTALSGDPFTLWSLGGSILAPVFEGGRLTAQVNASVSRADQALITYEKTVLTAFGEVEDELAAIDRLAVQISEAQQQTEALTQAVRIAHSRYQAGYVSYLDEVDAQRNLFNVQQALLQLQAARLVASVNLYRALGGGWQQ</sequence>
<name>A0A916XJ73_9BURK</name>
<evidence type="ECO:0000313" key="4">
    <source>
        <dbReference type="EMBL" id="GGC76029.1"/>
    </source>
</evidence>
<dbReference type="AlphaFoldDB" id="A0A916XJ73"/>
<evidence type="ECO:0000256" key="3">
    <source>
        <dbReference type="SAM" id="Coils"/>
    </source>
</evidence>
<dbReference type="PANTHER" id="PTHR30203:SF33">
    <property type="entry name" value="BLR4455 PROTEIN"/>
    <property type="match status" value="1"/>
</dbReference>
<gene>
    <name evidence="4" type="ORF">GCM10011396_24090</name>
</gene>